<evidence type="ECO:0000313" key="9">
    <source>
        <dbReference type="EMBL" id="SMN18282.1"/>
    </source>
</evidence>
<dbReference type="AlphaFoldDB" id="A0A1X7QXY1"/>
<protein>
    <submittedName>
        <fullName evidence="9">Similar to Saccharomyces cerevisiae YDL155W CLB3 B-type cyclin involved in cell cycle progression</fullName>
    </submittedName>
</protein>
<feature type="region of interest" description="Disordered" evidence="6">
    <location>
        <begin position="1"/>
        <end position="21"/>
    </location>
</feature>
<dbReference type="PANTHER" id="PTHR10177">
    <property type="entry name" value="CYCLINS"/>
    <property type="match status" value="1"/>
</dbReference>
<feature type="region of interest" description="Disordered" evidence="6">
    <location>
        <begin position="91"/>
        <end position="130"/>
    </location>
</feature>
<dbReference type="GO" id="GO:0044772">
    <property type="term" value="P:mitotic cell cycle phase transition"/>
    <property type="evidence" value="ECO:0007669"/>
    <property type="project" value="InterPro"/>
</dbReference>
<dbReference type="PROSITE" id="PS00292">
    <property type="entry name" value="CYCLINS"/>
    <property type="match status" value="1"/>
</dbReference>
<dbReference type="InterPro" id="IPR004367">
    <property type="entry name" value="Cyclin_C-dom"/>
</dbReference>
<comment type="similarity">
    <text evidence="1">Belongs to the cyclin family. Cyclin AB subfamily.</text>
</comment>
<feature type="compositionally biased region" description="Low complexity" evidence="6">
    <location>
        <begin position="103"/>
        <end position="122"/>
    </location>
</feature>
<dbReference type="InterPro" id="IPR046965">
    <property type="entry name" value="Cyclin_A/B-like"/>
</dbReference>
<gene>
    <name evidence="9" type="ORF">KASA_0Q07348G</name>
</gene>
<feature type="domain" description="Cyclin-like" evidence="7">
    <location>
        <begin position="284"/>
        <end position="368"/>
    </location>
</feature>
<dbReference type="GO" id="GO:0016538">
    <property type="term" value="F:cyclin-dependent protein serine/threonine kinase regulator activity"/>
    <property type="evidence" value="ECO:0007669"/>
    <property type="project" value="InterPro"/>
</dbReference>
<dbReference type="InterPro" id="IPR039361">
    <property type="entry name" value="Cyclin"/>
</dbReference>
<feature type="compositionally biased region" description="Polar residues" evidence="6">
    <location>
        <begin position="91"/>
        <end position="102"/>
    </location>
</feature>
<organism evidence="9 10">
    <name type="scientific">Maudiozyma saulgeensis</name>
    <dbReference type="NCBI Taxonomy" id="1789683"/>
    <lineage>
        <taxon>Eukaryota</taxon>
        <taxon>Fungi</taxon>
        <taxon>Dikarya</taxon>
        <taxon>Ascomycota</taxon>
        <taxon>Saccharomycotina</taxon>
        <taxon>Saccharomycetes</taxon>
        <taxon>Saccharomycetales</taxon>
        <taxon>Saccharomycetaceae</taxon>
        <taxon>Maudiozyma</taxon>
    </lineage>
</organism>
<keyword evidence="4" id="KW-0131">Cell cycle</keyword>
<dbReference type="CDD" id="cd20512">
    <property type="entry name" value="CYCLIN_CLBs_yeast_rpt2"/>
    <property type="match status" value="1"/>
</dbReference>
<evidence type="ECO:0000259" key="7">
    <source>
        <dbReference type="SMART" id="SM00385"/>
    </source>
</evidence>
<dbReference type="CDD" id="cd20568">
    <property type="entry name" value="CYCLIN_CLBs_yeast_rpt1"/>
    <property type="match status" value="1"/>
</dbReference>
<dbReference type="PIRSF" id="PIRSF001771">
    <property type="entry name" value="Cyclin_A_B_D_E"/>
    <property type="match status" value="1"/>
</dbReference>
<feature type="domain" description="Cyclin C-terminal" evidence="8">
    <location>
        <begin position="377"/>
        <end position="492"/>
    </location>
</feature>
<feature type="domain" description="Cyclin-like" evidence="7">
    <location>
        <begin position="381"/>
        <end position="462"/>
    </location>
</feature>
<evidence type="ECO:0000256" key="4">
    <source>
        <dbReference type="ARBA" id="ARBA00023306"/>
    </source>
</evidence>
<dbReference type="InterPro" id="IPR036915">
    <property type="entry name" value="Cyclin-like_sf"/>
</dbReference>
<evidence type="ECO:0000256" key="5">
    <source>
        <dbReference type="RuleBase" id="RU000383"/>
    </source>
</evidence>
<evidence type="ECO:0000256" key="2">
    <source>
        <dbReference type="ARBA" id="ARBA00022618"/>
    </source>
</evidence>
<evidence type="ECO:0000313" key="10">
    <source>
        <dbReference type="Proteomes" id="UP000196158"/>
    </source>
</evidence>
<dbReference type="FunFam" id="1.10.472.10:FF:000001">
    <property type="entry name" value="G2/mitotic-specific cyclin"/>
    <property type="match status" value="1"/>
</dbReference>
<name>A0A1X7QXY1_9SACH</name>
<dbReference type="InterPro" id="IPR006671">
    <property type="entry name" value="Cyclin_N"/>
</dbReference>
<dbReference type="SUPFAM" id="SSF47954">
    <property type="entry name" value="Cyclin-like"/>
    <property type="match status" value="2"/>
</dbReference>
<keyword evidence="10" id="KW-1185">Reference proteome</keyword>
<sequence length="522" mass="59592">MYQSKQPLGSNGNNQSVFTEKFEQFPTDGATIDKENIMPYSYQPIQKGLNANNSANVPAKNALINSQLQNSAPFNQHRSVLSDVTSQVNNKLNSVPSNSTLKSDGGLSHSSSSTTNSVDAWSNNSSKEQSKYNNNFKEMKNSNSPVIIETNENGSDQGYNPLSTQCNDIGDTIEEDEGDIVENEQLTNEYSAIEPDDNNDHMIKPLELNFNDEINLILDEAHNTYYRDTLDLMDEDTYDVVMVAELTDSIFDYLRKLEMKYRPNPNYIHYQKELRWSYRRILLDWIVEVHNRFQLLPETLYLTVNLIDRFLSKKSVMLNKFQLVGAAALFIAAKYEEINCPSLKDILYMLNDANTKEEIIEAERFIIDSLEFEIGWPGPMSFLRRISKADDYEYEIRTLAKYLLESTIMDPRLISIPPSWLAAAAYFLSKVILGYNSWSLKHTFYAGYTQEQVLPLATIILENCRDASHCHKAILKKYSNSRQHNSAQLVARWIGSAEKKVKHDTSNGYNADINSDSDSDRL</sequence>
<dbReference type="EMBL" id="FXLY01000002">
    <property type="protein sequence ID" value="SMN18282.1"/>
    <property type="molecule type" value="Genomic_DNA"/>
</dbReference>
<dbReference type="SMART" id="SM00385">
    <property type="entry name" value="CYCLIN"/>
    <property type="match status" value="2"/>
</dbReference>
<dbReference type="Proteomes" id="UP000196158">
    <property type="component" value="Unassembled WGS sequence"/>
</dbReference>
<evidence type="ECO:0000256" key="6">
    <source>
        <dbReference type="SAM" id="MobiDB-lite"/>
    </source>
</evidence>
<keyword evidence="2" id="KW-0132">Cell division</keyword>
<dbReference type="FunFam" id="1.10.472.10:FF:000005">
    <property type="entry name" value="G2/mitotic-specific cyclin B"/>
    <property type="match status" value="1"/>
</dbReference>
<reference evidence="9 10" key="1">
    <citation type="submission" date="2017-04" db="EMBL/GenBank/DDBJ databases">
        <authorList>
            <person name="Afonso C.L."/>
            <person name="Miller P.J."/>
            <person name="Scott M.A."/>
            <person name="Spackman E."/>
            <person name="Goraichik I."/>
            <person name="Dimitrov K.M."/>
            <person name="Suarez D.L."/>
            <person name="Swayne D.E."/>
        </authorList>
    </citation>
    <scope>NUCLEOTIDE SEQUENCE [LARGE SCALE GENOMIC DNA]</scope>
</reference>
<evidence type="ECO:0000256" key="1">
    <source>
        <dbReference type="ARBA" id="ARBA00006955"/>
    </source>
</evidence>
<dbReference type="InterPro" id="IPR048258">
    <property type="entry name" value="Cyclins_cyclin-box"/>
</dbReference>
<dbReference type="STRING" id="1789683.A0A1X7QXY1"/>
<evidence type="ECO:0000256" key="3">
    <source>
        <dbReference type="ARBA" id="ARBA00023127"/>
    </source>
</evidence>
<proteinExistence type="inferred from homology"/>
<evidence type="ECO:0000259" key="8">
    <source>
        <dbReference type="SMART" id="SM01332"/>
    </source>
</evidence>
<dbReference type="SMART" id="SM01332">
    <property type="entry name" value="Cyclin_C"/>
    <property type="match status" value="1"/>
</dbReference>
<dbReference type="GO" id="GO:0051301">
    <property type="term" value="P:cell division"/>
    <property type="evidence" value="ECO:0007669"/>
    <property type="project" value="UniProtKB-KW"/>
</dbReference>
<dbReference type="Gene3D" id="1.10.472.10">
    <property type="entry name" value="Cyclin-like"/>
    <property type="match status" value="2"/>
</dbReference>
<dbReference type="Pfam" id="PF02984">
    <property type="entry name" value="Cyclin_C"/>
    <property type="match status" value="1"/>
</dbReference>
<keyword evidence="3 5" id="KW-0195">Cyclin</keyword>
<accession>A0A1X7QXY1</accession>
<feature type="compositionally biased region" description="Polar residues" evidence="6">
    <location>
        <begin position="1"/>
        <end position="18"/>
    </location>
</feature>
<dbReference type="Pfam" id="PF00134">
    <property type="entry name" value="Cyclin_N"/>
    <property type="match status" value="1"/>
</dbReference>
<dbReference type="InterPro" id="IPR013763">
    <property type="entry name" value="Cyclin-like_dom"/>
</dbReference>
<dbReference type="OrthoDB" id="5590282at2759"/>